<evidence type="ECO:0000256" key="3">
    <source>
        <dbReference type="PROSITE-ProRule" id="PRU00023"/>
    </source>
</evidence>
<accession>A0ABR3VZG8</accession>
<dbReference type="SUPFAM" id="SSF140860">
    <property type="entry name" value="Pseudo ankyrin repeat-like"/>
    <property type="match status" value="1"/>
</dbReference>
<dbReference type="EMBL" id="JAWRVE010000206">
    <property type="protein sequence ID" value="KAL1849135.1"/>
    <property type="molecule type" value="Genomic_DNA"/>
</dbReference>
<reference evidence="5 6" key="1">
    <citation type="journal article" date="2024" name="IMA Fungus">
        <title>IMA Genome - F19 : A genome assembly and annotation guide to empower mycologists, including annotated draft genome sequences of Ceratocystis pirilliformis, Diaporthe australafricana, Fusarium ophioides, Paecilomyces lecythidis, and Sporothrix stenoceras.</title>
        <authorList>
            <person name="Aylward J."/>
            <person name="Wilson A.M."/>
            <person name="Visagie C.M."/>
            <person name="Spraker J."/>
            <person name="Barnes I."/>
            <person name="Buitendag C."/>
            <person name="Ceriani C."/>
            <person name="Del Mar Angel L."/>
            <person name="du Plessis D."/>
            <person name="Fuchs T."/>
            <person name="Gasser K."/>
            <person name="Kramer D."/>
            <person name="Li W."/>
            <person name="Munsamy K."/>
            <person name="Piso A."/>
            <person name="Price J.L."/>
            <person name="Sonnekus B."/>
            <person name="Thomas C."/>
            <person name="van der Nest A."/>
            <person name="van Dijk A."/>
            <person name="van Heerden A."/>
            <person name="van Vuuren N."/>
            <person name="Yilmaz N."/>
            <person name="Duong T.A."/>
            <person name="van der Merwe N.A."/>
            <person name="Wingfield M.J."/>
            <person name="Wingfield B.D."/>
        </authorList>
    </citation>
    <scope>NUCLEOTIDE SEQUENCE [LARGE SCALE GENOMIC DNA]</scope>
    <source>
        <strain evidence="5 6">CMW 18300</strain>
    </source>
</reference>
<evidence type="ECO:0000313" key="6">
    <source>
        <dbReference type="Proteomes" id="UP001583177"/>
    </source>
</evidence>
<dbReference type="SMART" id="SM00248">
    <property type="entry name" value="ANK"/>
    <property type="match status" value="11"/>
</dbReference>
<keyword evidence="6" id="KW-1185">Reference proteome</keyword>
<dbReference type="Proteomes" id="UP001583177">
    <property type="component" value="Unassembled WGS sequence"/>
</dbReference>
<feature type="repeat" description="ANK" evidence="3">
    <location>
        <begin position="1035"/>
        <end position="1067"/>
    </location>
</feature>
<evidence type="ECO:0000256" key="2">
    <source>
        <dbReference type="ARBA" id="ARBA00023043"/>
    </source>
</evidence>
<sequence>MQFRRWDLRKNATRNEWRQYFSNTDAQATSTSSDDSSEIISPVILKKSRASKKRASRWASGAPVAPSAPQDSGSIQPHDEAHPIVLSHSDEPIALGEIAQADFQHLSLNVADAFHEIENLPMQDGPFSSNMFTSYGLPESPSQALFDVPCEPTPSFDLNFMSLPASPSSAAPDSYSSIFGLYSLEWTGFPLIDLPPRNNLIFFNMLDDADFRQSLPFGQLEHNLRSKSIILGRAAGNSAFNRFSSKSIAGILSAEDQSIVRRAYDPTHVLRKLGSLFPGESSALITESQAFETNFARMLLFSMLNGFAGLNDVPMENILRFLNRIVVNKLLLDILEQCPRHVSRTLADNIFRAAIEDKDTKIVKFLLDRKLVDVNGTVCFHNGEKCTPIARAASLKSLKLLRSLIDADADVNKFYGNRRDSKTRGALEMLVNTIDVSPDLNIVESEQSAMPFDSVKAFNMLVAAGAQVDPDMLIFASRLQTAELACLISQHIPPESHPRFFGIGKPVGSESALAMLAKHSDDHGAAKLVENMVRLCDKSACNKCLASSNESLGRAVVEAARTGKIELVQLFLGKIDVDLHLPRIFIAAIKSRSHALIDLILSFRPILDPLPIFLSRCAFTPLTTPIAEAVKYGNEDLIQKLEAGGVLDHLAEGGRFEALMYAAAEAGNTAYVEKLLALAITSKQACRVDDTSLFVAINGGHREVVQKLLDAGAMPTQPNAYIRTSVECIGGALRLRDAPMVSALISSGSAMPEYEEVEAAFSWADFSAIDEILREYPDIRVSSKDIQRLFRKCIETDTSDFFKEILHSLPQSKECLKSCLKTAVELGHIELIEYLLDMGANPFDPDVLQAAIPGRPDILRLLVQKDRQRQTVPKCIGANILRSVMGGSAEALDEMLRTQVINFTRLERLGEYVKGDALTPLGLAIQGSYGHCETNMDAMEKFLQAGADPNGIARVNVNWADEGSPLMTALMVAVGTGREDAVKLLLDHGADVNAQPRLRTTRTALQFAAEIGNADTLRLLLGHGADVNCAPPVRGGATALQFAAISGNCNMAADLLRHGAQLDGLPSKIDGRWPLEGAAEAGRLDMIRFLWEVNVRAVRAGTFYDGFSERHCLRAMNFARVNGHIGCGDLISELSGVSVDRLETDEYGAPWIAY</sequence>
<evidence type="ECO:0000313" key="5">
    <source>
        <dbReference type="EMBL" id="KAL1849135.1"/>
    </source>
</evidence>
<organism evidence="5 6">
    <name type="scientific">Diaporthe australafricana</name>
    <dbReference type="NCBI Taxonomy" id="127596"/>
    <lineage>
        <taxon>Eukaryota</taxon>
        <taxon>Fungi</taxon>
        <taxon>Dikarya</taxon>
        <taxon>Ascomycota</taxon>
        <taxon>Pezizomycotina</taxon>
        <taxon>Sordariomycetes</taxon>
        <taxon>Sordariomycetidae</taxon>
        <taxon>Diaporthales</taxon>
        <taxon>Diaporthaceae</taxon>
        <taxon>Diaporthe</taxon>
    </lineage>
</organism>
<gene>
    <name evidence="5" type="ORF">Daus18300_013384</name>
</gene>
<name>A0ABR3VZG8_9PEZI</name>
<dbReference type="PANTHER" id="PTHR24198:SF165">
    <property type="entry name" value="ANKYRIN REPEAT-CONTAINING PROTEIN-RELATED"/>
    <property type="match status" value="1"/>
</dbReference>
<proteinExistence type="predicted"/>
<feature type="region of interest" description="Disordered" evidence="4">
    <location>
        <begin position="21"/>
        <end position="79"/>
    </location>
</feature>
<dbReference type="SUPFAM" id="SSF48403">
    <property type="entry name" value="Ankyrin repeat"/>
    <property type="match status" value="1"/>
</dbReference>
<comment type="caution">
    <text evidence="5">The sequence shown here is derived from an EMBL/GenBank/DDBJ whole genome shotgun (WGS) entry which is preliminary data.</text>
</comment>
<evidence type="ECO:0000256" key="4">
    <source>
        <dbReference type="SAM" id="MobiDB-lite"/>
    </source>
</evidence>
<dbReference type="PROSITE" id="PS50297">
    <property type="entry name" value="ANK_REP_REGION"/>
    <property type="match status" value="3"/>
</dbReference>
<feature type="repeat" description="ANK" evidence="3">
    <location>
        <begin position="965"/>
        <end position="997"/>
    </location>
</feature>
<protein>
    <recommendedName>
        <fullName evidence="7">Ankyrin repeat protein</fullName>
    </recommendedName>
</protein>
<keyword evidence="2 3" id="KW-0040">ANK repeat</keyword>
<evidence type="ECO:0000256" key="1">
    <source>
        <dbReference type="ARBA" id="ARBA00022737"/>
    </source>
</evidence>
<dbReference type="InterPro" id="IPR036770">
    <property type="entry name" value="Ankyrin_rpt-contain_sf"/>
</dbReference>
<feature type="compositionally biased region" description="Low complexity" evidence="4">
    <location>
        <begin position="29"/>
        <end position="41"/>
    </location>
</feature>
<dbReference type="PANTHER" id="PTHR24198">
    <property type="entry name" value="ANKYRIN REPEAT AND PROTEIN KINASE DOMAIN-CONTAINING PROTEIN"/>
    <property type="match status" value="1"/>
</dbReference>
<feature type="repeat" description="ANK" evidence="3">
    <location>
        <begin position="1000"/>
        <end position="1032"/>
    </location>
</feature>
<dbReference type="PROSITE" id="PS50088">
    <property type="entry name" value="ANK_REPEAT"/>
    <property type="match status" value="3"/>
</dbReference>
<dbReference type="Gene3D" id="1.25.40.20">
    <property type="entry name" value="Ankyrin repeat-containing domain"/>
    <property type="match status" value="3"/>
</dbReference>
<keyword evidence="1" id="KW-0677">Repeat</keyword>
<evidence type="ECO:0008006" key="7">
    <source>
        <dbReference type="Google" id="ProtNLM"/>
    </source>
</evidence>
<dbReference type="InterPro" id="IPR002110">
    <property type="entry name" value="Ankyrin_rpt"/>
</dbReference>
<feature type="compositionally biased region" description="Basic residues" evidence="4">
    <location>
        <begin position="46"/>
        <end position="56"/>
    </location>
</feature>
<dbReference type="Pfam" id="PF12796">
    <property type="entry name" value="Ank_2"/>
    <property type="match status" value="2"/>
</dbReference>